<dbReference type="EMBL" id="PQXI01000157">
    <property type="protein sequence ID" value="TGO22726.1"/>
    <property type="molecule type" value="Genomic_DNA"/>
</dbReference>
<keyword evidence="3" id="KW-1185">Reference proteome</keyword>
<evidence type="ECO:0000313" key="2">
    <source>
        <dbReference type="EMBL" id="TGO22726.1"/>
    </source>
</evidence>
<gene>
    <name evidence="2" type="ORF">BPAE_0157g00130</name>
</gene>
<dbReference type="AlphaFoldDB" id="A0A4Z1FDR3"/>
<protein>
    <submittedName>
        <fullName evidence="2">Uncharacterized protein</fullName>
    </submittedName>
</protein>
<sequence>MSLAEGRVNASGFWRWFLVITTENIVQQEQSPNYQPMRFKSFAKEPVEINGPKTPHEPYEKTLWHSLQFEKHGRELKITDSGQRKVKEEVKTVLKVVVRGDEATVDAAEAEADLDGIGIVTGAVLQAIKKAEVPADWGWEGRQYEIAVAEIMDVDNHVVWEMPHNFSRFGASCWKSTLASLLHGFYFNRQVGVQDWGVPESKTRMPLTKPEKQRMIWARTTTIVLKWAIGYTKKLDWEEGGGLGARLEGVVEYPKAAMNVSYSGLKYDKLLEATEEGEMVACHNPRDESHWEDYNLDASKPNHEEHHYYKHEMIFVSPKDNEETLEVAAATLPGVPRESWNQFHTRKEQESTQGSRNGSFQGVQKVGCIKGWGAAWLAKSLKFIILMA</sequence>
<feature type="region of interest" description="Disordered" evidence="1">
    <location>
        <begin position="338"/>
        <end position="359"/>
    </location>
</feature>
<accession>A0A4Z1FDR3</accession>
<dbReference type="Proteomes" id="UP000297910">
    <property type="component" value="Unassembled WGS sequence"/>
</dbReference>
<evidence type="ECO:0000313" key="3">
    <source>
        <dbReference type="Proteomes" id="UP000297910"/>
    </source>
</evidence>
<comment type="caution">
    <text evidence="2">The sequence shown here is derived from an EMBL/GenBank/DDBJ whole genome shotgun (WGS) entry which is preliminary data.</text>
</comment>
<name>A0A4Z1FDR3_9HELO</name>
<evidence type="ECO:0000256" key="1">
    <source>
        <dbReference type="SAM" id="MobiDB-lite"/>
    </source>
</evidence>
<proteinExistence type="predicted"/>
<organism evidence="2 3">
    <name type="scientific">Botrytis paeoniae</name>
    <dbReference type="NCBI Taxonomy" id="278948"/>
    <lineage>
        <taxon>Eukaryota</taxon>
        <taxon>Fungi</taxon>
        <taxon>Dikarya</taxon>
        <taxon>Ascomycota</taxon>
        <taxon>Pezizomycotina</taxon>
        <taxon>Leotiomycetes</taxon>
        <taxon>Helotiales</taxon>
        <taxon>Sclerotiniaceae</taxon>
        <taxon>Botrytis</taxon>
    </lineage>
</organism>
<reference evidence="2 3" key="1">
    <citation type="submission" date="2017-12" db="EMBL/GenBank/DDBJ databases">
        <title>Comparative genomics of Botrytis spp.</title>
        <authorList>
            <person name="Valero-Jimenez C.A."/>
            <person name="Tapia P."/>
            <person name="Veloso J."/>
            <person name="Silva-Moreno E."/>
            <person name="Staats M."/>
            <person name="Valdes J.H."/>
            <person name="Van Kan J.A.L."/>
        </authorList>
    </citation>
    <scope>NUCLEOTIDE SEQUENCE [LARGE SCALE GENOMIC DNA]</scope>
    <source>
        <strain evidence="2 3">Bp0003</strain>
    </source>
</reference>